<dbReference type="AlphaFoldDB" id="A0A211ZVF9"/>
<dbReference type="InterPro" id="IPR029068">
    <property type="entry name" value="Glyas_Bleomycin-R_OHBP_Dase"/>
</dbReference>
<evidence type="ECO:0000313" key="2">
    <source>
        <dbReference type="EMBL" id="OWJ69057.1"/>
    </source>
</evidence>
<dbReference type="OrthoDB" id="9795618at2"/>
<dbReference type="EMBL" id="NHON01000001">
    <property type="protein sequence ID" value="OWJ69057.1"/>
    <property type="molecule type" value="Genomic_DNA"/>
</dbReference>
<accession>A0A211ZVF9</accession>
<gene>
    <name evidence="2" type="ORF">BWR60_00470</name>
</gene>
<dbReference type="InterPro" id="IPR051332">
    <property type="entry name" value="Fosfomycin_Res_Enzymes"/>
</dbReference>
<proteinExistence type="predicted"/>
<protein>
    <recommendedName>
        <fullName evidence="1">VOC domain-containing protein</fullName>
    </recommendedName>
</protein>
<dbReference type="Gene3D" id="3.10.180.10">
    <property type="entry name" value="2,3-Dihydroxybiphenyl 1,2-Dioxygenase, domain 1"/>
    <property type="match status" value="1"/>
</dbReference>
<dbReference type="Pfam" id="PF00903">
    <property type="entry name" value="Glyoxalase"/>
    <property type="match status" value="1"/>
</dbReference>
<comment type="caution">
    <text evidence="2">The sequence shown here is derived from an EMBL/GenBank/DDBJ whole genome shotgun (WGS) entry which is preliminary data.</text>
</comment>
<feature type="domain" description="VOC" evidence="1">
    <location>
        <begin position="14"/>
        <end position="146"/>
    </location>
</feature>
<dbReference type="PANTHER" id="PTHR36113">
    <property type="entry name" value="LYASE, PUTATIVE-RELATED-RELATED"/>
    <property type="match status" value="1"/>
</dbReference>
<dbReference type="InterPro" id="IPR004360">
    <property type="entry name" value="Glyas_Fos-R_dOase_dom"/>
</dbReference>
<dbReference type="SUPFAM" id="SSF54593">
    <property type="entry name" value="Glyoxalase/Bleomycin resistance protein/Dihydroxybiphenyl dioxygenase"/>
    <property type="match status" value="1"/>
</dbReference>
<dbReference type="PROSITE" id="PS51819">
    <property type="entry name" value="VOC"/>
    <property type="match status" value="1"/>
</dbReference>
<dbReference type="Proteomes" id="UP000196655">
    <property type="component" value="Unassembled WGS sequence"/>
</dbReference>
<dbReference type="PANTHER" id="PTHR36113:SF3">
    <property type="entry name" value="SLL5075 PROTEIN"/>
    <property type="match status" value="1"/>
</dbReference>
<evidence type="ECO:0000313" key="3">
    <source>
        <dbReference type="Proteomes" id="UP000196655"/>
    </source>
</evidence>
<evidence type="ECO:0000259" key="1">
    <source>
        <dbReference type="PROSITE" id="PS51819"/>
    </source>
</evidence>
<keyword evidence="3" id="KW-1185">Reference proteome</keyword>
<dbReference type="InterPro" id="IPR037523">
    <property type="entry name" value="VOC_core"/>
</dbReference>
<name>A0A211ZVF9_9PROT</name>
<sequence>MESRMISHFQTENYIHHIALRVPNAEASRDWLMSLIGLRVDREFEHNGLSFIFMSFDNTKGIAIELIGGPTGSKPNALISAMEAAHKPGWSHICFSVQNVDAVIQRMRDNDQNILIDLMDGPPGSNVKKAAFVTDPWGNIFEFAEISEPS</sequence>
<organism evidence="2 3">
    <name type="scientific">Inquilinus limosus</name>
    <dbReference type="NCBI Taxonomy" id="171674"/>
    <lineage>
        <taxon>Bacteria</taxon>
        <taxon>Pseudomonadati</taxon>
        <taxon>Pseudomonadota</taxon>
        <taxon>Alphaproteobacteria</taxon>
        <taxon>Rhodospirillales</taxon>
        <taxon>Rhodospirillaceae</taxon>
        <taxon>Inquilinus</taxon>
    </lineage>
</organism>
<dbReference type="CDD" id="cd06587">
    <property type="entry name" value="VOC"/>
    <property type="match status" value="1"/>
</dbReference>
<reference evidence="3" key="1">
    <citation type="submission" date="2017-05" db="EMBL/GenBank/DDBJ databases">
        <authorList>
            <person name="Macchi M."/>
            <person name="Festa S."/>
            <person name="Coppotelli B.M."/>
            <person name="Morelli I.S."/>
        </authorList>
    </citation>
    <scope>NUCLEOTIDE SEQUENCE [LARGE SCALE GENOMIC DNA]</scope>
    <source>
        <strain evidence="3">I</strain>
    </source>
</reference>